<evidence type="ECO:0000256" key="6">
    <source>
        <dbReference type="PROSITE-ProRule" id="PRU00552"/>
    </source>
</evidence>
<dbReference type="PANTHER" id="PTHR47959">
    <property type="entry name" value="ATP-DEPENDENT RNA HELICASE RHLE-RELATED"/>
    <property type="match status" value="1"/>
</dbReference>
<feature type="short sequence motif" description="Q motif" evidence="6">
    <location>
        <begin position="1"/>
        <end position="29"/>
    </location>
</feature>
<evidence type="ECO:0000259" key="8">
    <source>
        <dbReference type="PROSITE" id="PS51194"/>
    </source>
</evidence>
<dbReference type="InterPro" id="IPR011545">
    <property type="entry name" value="DEAD/DEAH_box_helicase_dom"/>
</dbReference>
<feature type="domain" description="DEAD-box RNA helicase Q" evidence="9">
    <location>
        <begin position="1"/>
        <end position="29"/>
    </location>
</feature>
<dbReference type="SUPFAM" id="SSF52540">
    <property type="entry name" value="P-loop containing nucleoside triphosphate hydrolases"/>
    <property type="match status" value="1"/>
</dbReference>
<evidence type="ECO:0000256" key="4">
    <source>
        <dbReference type="ARBA" id="ARBA00022840"/>
    </source>
</evidence>
<keyword evidence="4" id="KW-0067">ATP-binding</keyword>
<dbReference type="Gene3D" id="3.40.50.300">
    <property type="entry name" value="P-loop containing nucleotide triphosphate hydrolases"/>
    <property type="match status" value="2"/>
</dbReference>
<sequence>MKFSEYNITPELKKNLDKLGFKRPTDIQFKSIPYILKGEDVLAIAQTGTGKTAAYGIPIIHKLQKWKAKARRKDGIKCLVMVPTHELAIQVTEVLQQLGKHTMVRTICIFGGVDQDPQIALLDKGADILVTTPGRMFDLRSQGYLDLHRVETLILDEADHMLAKGFIKDIKDVLHYLPKRRQTLFFSATIDKDIKRLAYSLIQSNAIRIQIAPKNPVAKNVYHKVGFIEMDDKRYFLERLYREYKKTKILVFVRTKVRAERLFNAMKRVSIDSITIHGDKSQKERNHAMEQFKSGAIRLLIATDVSARGVDIPNVDYVVNYDLPEQAENYVHRVGRTGRGNNKGNAISFCSEQEKELLADIEFYIGGKIEVVNINKLDYADTLDFSKDTKGLNWKALIAEELKKIEEEEKLYGKKPSKKKKKR</sequence>
<evidence type="ECO:0000256" key="5">
    <source>
        <dbReference type="ARBA" id="ARBA00038437"/>
    </source>
</evidence>
<evidence type="ECO:0000259" key="7">
    <source>
        <dbReference type="PROSITE" id="PS51192"/>
    </source>
</evidence>
<keyword evidence="11" id="KW-1185">Reference proteome</keyword>
<accession>A0A915YGL2</accession>
<dbReference type="SMART" id="SM00490">
    <property type="entry name" value="HELICc"/>
    <property type="match status" value="1"/>
</dbReference>
<dbReference type="InterPro" id="IPR050079">
    <property type="entry name" value="DEAD_box_RNA_helicase"/>
</dbReference>
<reference evidence="10" key="1">
    <citation type="submission" date="2022-09" db="EMBL/GenBank/DDBJ databases">
        <title>Aureispira anguillicida sp. nov., isolated from Leptocephalus of Japanese eel Anguilla japonica.</title>
        <authorList>
            <person name="Yuasa K."/>
            <person name="Mekata T."/>
            <person name="Ikunari K."/>
        </authorList>
    </citation>
    <scope>NUCLEOTIDE SEQUENCE</scope>
    <source>
        <strain evidence="10">EL160426</strain>
    </source>
</reference>
<dbReference type="SMART" id="SM00487">
    <property type="entry name" value="DEXDc"/>
    <property type="match status" value="1"/>
</dbReference>
<dbReference type="GO" id="GO:0005524">
    <property type="term" value="F:ATP binding"/>
    <property type="evidence" value="ECO:0007669"/>
    <property type="project" value="UniProtKB-KW"/>
</dbReference>
<dbReference type="AlphaFoldDB" id="A0A915YGL2"/>
<gene>
    <name evidence="10" type="ORF">AsAng_0033910</name>
</gene>
<protein>
    <submittedName>
        <fullName evidence="10">DEAD/DEAH box helicase</fullName>
    </submittedName>
</protein>
<dbReference type="PROSITE" id="PS51194">
    <property type="entry name" value="HELICASE_CTER"/>
    <property type="match status" value="1"/>
</dbReference>
<dbReference type="GO" id="GO:0003676">
    <property type="term" value="F:nucleic acid binding"/>
    <property type="evidence" value="ECO:0007669"/>
    <property type="project" value="InterPro"/>
</dbReference>
<dbReference type="GO" id="GO:0003724">
    <property type="term" value="F:RNA helicase activity"/>
    <property type="evidence" value="ECO:0007669"/>
    <property type="project" value="InterPro"/>
</dbReference>
<dbReference type="EMBL" id="AP026867">
    <property type="protein sequence ID" value="BDS12667.1"/>
    <property type="molecule type" value="Genomic_DNA"/>
</dbReference>
<feature type="domain" description="Helicase C-terminal" evidence="8">
    <location>
        <begin position="236"/>
        <end position="380"/>
    </location>
</feature>
<dbReference type="InterPro" id="IPR014001">
    <property type="entry name" value="Helicase_ATP-bd"/>
</dbReference>
<keyword evidence="1" id="KW-0547">Nucleotide-binding</keyword>
<organism evidence="10 11">
    <name type="scientific">Aureispira anguillae</name>
    <dbReference type="NCBI Taxonomy" id="2864201"/>
    <lineage>
        <taxon>Bacteria</taxon>
        <taxon>Pseudomonadati</taxon>
        <taxon>Bacteroidota</taxon>
        <taxon>Saprospiria</taxon>
        <taxon>Saprospirales</taxon>
        <taxon>Saprospiraceae</taxon>
        <taxon>Aureispira</taxon>
    </lineage>
</organism>
<dbReference type="InterPro" id="IPR001650">
    <property type="entry name" value="Helicase_C-like"/>
</dbReference>
<name>A0A915YGL2_9BACT</name>
<evidence type="ECO:0000256" key="2">
    <source>
        <dbReference type="ARBA" id="ARBA00022801"/>
    </source>
</evidence>
<proteinExistence type="inferred from homology"/>
<dbReference type="GO" id="GO:0005829">
    <property type="term" value="C:cytosol"/>
    <property type="evidence" value="ECO:0007669"/>
    <property type="project" value="TreeGrafter"/>
</dbReference>
<dbReference type="InterPro" id="IPR014014">
    <property type="entry name" value="RNA_helicase_DEAD_Q_motif"/>
</dbReference>
<dbReference type="InterPro" id="IPR027417">
    <property type="entry name" value="P-loop_NTPase"/>
</dbReference>
<comment type="similarity">
    <text evidence="5">Belongs to the DEAD box helicase family.</text>
</comment>
<dbReference type="CDD" id="cd18787">
    <property type="entry name" value="SF2_C_DEAD"/>
    <property type="match status" value="1"/>
</dbReference>
<dbReference type="InterPro" id="IPR044742">
    <property type="entry name" value="DEAD/DEAH_RhlB"/>
</dbReference>
<dbReference type="CDD" id="cd00268">
    <property type="entry name" value="DEADc"/>
    <property type="match status" value="1"/>
</dbReference>
<keyword evidence="3 10" id="KW-0347">Helicase</keyword>
<evidence type="ECO:0000259" key="9">
    <source>
        <dbReference type="PROSITE" id="PS51195"/>
    </source>
</evidence>
<evidence type="ECO:0000313" key="11">
    <source>
        <dbReference type="Proteomes" id="UP001060919"/>
    </source>
</evidence>
<dbReference type="Proteomes" id="UP001060919">
    <property type="component" value="Chromosome"/>
</dbReference>
<keyword evidence="2" id="KW-0378">Hydrolase</keyword>
<evidence type="ECO:0000256" key="3">
    <source>
        <dbReference type="ARBA" id="ARBA00022806"/>
    </source>
</evidence>
<dbReference type="RefSeq" id="WP_264788028.1">
    <property type="nucleotide sequence ID" value="NZ_AP026867.1"/>
</dbReference>
<dbReference type="Pfam" id="PF00271">
    <property type="entry name" value="Helicase_C"/>
    <property type="match status" value="1"/>
</dbReference>
<evidence type="ECO:0000256" key="1">
    <source>
        <dbReference type="ARBA" id="ARBA00022741"/>
    </source>
</evidence>
<dbReference type="KEGG" id="aup:AsAng_0033910"/>
<dbReference type="Pfam" id="PF00270">
    <property type="entry name" value="DEAD"/>
    <property type="match status" value="1"/>
</dbReference>
<evidence type="ECO:0000313" key="10">
    <source>
        <dbReference type="EMBL" id="BDS12667.1"/>
    </source>
</evidence>
<dbReference type="GO" id="GO:0016787">
    <property type="term" value="F:hydrolase activity"/>
    <property type="evidence" value="ECO:0007669"/>
    <property type="project" value="UniProtKB-KW"/>
</dbReference>
<feature type="domain" description="Helicase ATP-binding" evidence="7">
    <location>
        <begin position="32"/>
        <end position="208"/>
    </location>
</feature>
<dbReference type="PROSITE" id="PS51192">
    <property type="entry name" value="HELICASE_ATP_BIND_1"/>
    <property type="match status" value="1"/>
</dbReference>
<dbReference type="PROSITE" id="PS51195">
    <property type="entry name" value="Q_MOTIF"/>
    <property type="match status" value="1"/>
</dbReference>
<dbReference type="PANTHER" id="PTHR47959:SF13">
    <property type="entry name" value="ATP-DEPENDENT RNA HELICASE RHLE"/>
    <property type="match status" value="1"/>
</dbReference>